<organism evidence="7 8">
    <name type="scientific">Arenibacterium halophilum</name>
    <dbReference type="NCBI Taxonomy" id="2583821"/>
    <lineage>
        <taxon>Bacteria</taxon>
        <taxon>Pseudomonadati</taxon>
        <taxon>Pseudomonadota</taxon>
        <taxon>Alphaproteobacteria</taxon>
        <taxon>Rhodobacterales</taxon>
        <taxon>Paracoccaceae</taxon>
        <taxon>Arenibacterium</taxon>
    </lineage>
</organism>
<evidence type="ECO:0000313" key="8">
    <source>
        <dbReference type="Proteomes" id="UP001191082"/>
    </source>
</evidence>
<dbReference type="PANTHER" id="PTHR33376">
    <property type="match status" value="1"/>
</dbReference>
<dbReference type="InterPro" id="IPR018389">
    <property type="entry name" value="DctP_fam"/>
</dbReference>
<gene>
    <name evidence="7" type="ORF">FGK64_19970</name>
</gene>
<dbReference type="Pfam" id="PF03480">
    <property type="entry name" value="DctP"/>
    <property type="match status" value="1"/>
</dbReference>
<feature type="compositionally biased region" description="Polar residues" evidence="6">
    <location>
        <begin position="19"/>
        <end position="38"/>
    </location>
</feature>
<dbReference type="PANTHER" id="PTHR33376:SF7">
    <property type="entry name" value="C4-DICARBOXYLATE-BINDING PROTEIN DCTB"/>
    <property type="match status" value="1"/>
</dbReference>
<reference evidence="7 8" key="1">
    <citation type="submission" date="2019-05" db="EMBL/GenBank/DDBJ databases">
        <title>Marivita sp. nov. isolated from sea sediment.</title>
        <authorList>
            <person name="Kim W."/>
        </authorList>
    </citation>
    <scope>NUCLEOTIDE SEQUENCE [LARGE SCALE GENOMIC DNA]</scope>
    <source>
        <strain evidence="7 8">CAU 1492</strain>
    </source>
</reference>
<evidence type="ECO:0000313" key="7">
    <source>
        <dbReference type="EMBL" id="TMV09365.1"/>
    </source>
</evidence>
<comment type="similarity">
    <text evidence="2">Belongs to the bacterial solute-binding protein 7 family.</text>
</comment>
<name>A0ABY2X306_9RHOB</name>
<proteinExistence type="inferred from homology"/>
<evidence type="ECO:0000256" key="4">
    <source>
        <dbReference type="ARBA" id="ARBA00022729"/>
    </source>
</evidence>
<accession>A0ABY2X306</accession>
<sequence length="511" mass="54088">MAAALRSPTWSRARPVSSLMPSRVQNRAATKSSKSTRTPIAASTKISRHGPMPASWFAGTAFPTIASAARERCSPIGRTQSKPIAIGSVTRRSAGSGSDIPNQARPPRPDGRCARPGPPVRDTSTGGNIPGLRSSEEQTSGVKYDRPPGKRGSVTEAPSPPQGRRTVMPPCGGSAAFSREEKMTTLSIRSLLLTCAASCLACAATAEEYPYALPFNAGNEFSQLGVEWAESVAEATDGAVTFTPDFNGGLVSIPEALDAVGSGVVPSAMAVVSAMSGVVPSFAFIEMGGGMPTDTPPTEEAMTTIFPDIENLLDAQDVKALWIIPAFGGGLACRDGFIKTIDDWAGKKIRAAGRWQAKQVEALGGSPVALPASDIYTALQNGTVDCSLTVPTIFLASSMYEVAPYFSGYELTGNALITIVGKDIWDDLTDEQRETVDSLSAEMTVTGTKHLREINEAALEEVETTAKLYRVTPEDRERLARAWDPVFEELAAGISDDAGKSLIQKLSELRQ</sequence>
<dbReference type="EMBL" id="VCPC01000005">
    <property type="protein sequence ID" value="TMV09365.1"/>
    <property type="molecule type" value="Genomic_DNA"/>
</dbReference>
<feature type="region of interest" description="Disordered" evidence="6">
    <location>
        <begin position="75"/>
        <end position="169"/>
    </location>
</feature>
<feature type="compositionally biased region" description="Polar residues" evidence="6">
    <location>
        <begin position="90"/>
        <end position="101"/>
    </location>
</feature>
<protein>
    <recommendedName>
        <fullName evidence="9">TRAP transporter substrate-binding protein</fullName>
    </recommendedName>
</protein>
<evidence type="ECO:0000256" key="2">
    <source>
        <dbReference type="ARBA" id="ARBA00009023"/>
    </source>
</evidence>
<keyword evidence="3" id="KW-0813">Transport</keyword>
<dbReference type="Proteomes" id="UP001191082">
    <property type="component" value="Unassembled WGS sequence"/>
</dbReference>
<dbReference type="Gene3D" id="3.40.190.170">
    <property type="entry name" value="Bacterial extracellular solute-binding protein, family 7"/>
    <property type="match status" value="1"/>
</dbReference>
<evidence type="ECO:0008006" key="9">
    <source>
        <dbReference type="Google" id="ProtNLM"/>
    </source>
</evidence>
<keyword evidence="5" id="KW-0574">Periplasm</keyword>
<evidence type="ECO:0000256" key="3">
    <source>
        <dbReference type="ARBA" id="ARBA00022448"/>
    </source>
</evidence>
<evidence type="ECO:0000256" key="5">
    <source>
        <dbReference type="ARBA" id="ARBA00022764"/>
    </source>
</evidence>
<dbReference type="NCBIfam" id="NF037995">
    <property type="entry name" value="TRAP_S1"/>
    <property type="match status" value="1"/>
</dbReference>
<evidence type="ECO:0000256" key="6">
    <source>
        <dbReference type="SAM" id="MobiDB-lite"/>
    </source>
</evidence>
<keyword evidence="4" id="KW-0732">Signal</keyword>
<dbReference type="InterPro" id="IPR038404">
    <property type="entry name" value="TRAP_DctP_sf"/>
</dbReference>
<comment type="caution">
    <text evidence="7">The sequence shown here is derived from an EMBL/GenBank/DDBJ whole genome shotgun (WGS) entry which is preliminary data.</text>
</comment>
<feature type="region of interest" description="Disordered" evidence="6">
    <location>
        <begin position="1"/>
        <end position="55"/>
    </location>
</feature>
<keyword evidence="8" id="KW-1185">Reference proteome</keyword>
<comment type="subcellular location">
    <subcellularLocation>
        <location evidence="1">Periplasm</location>
    </subcellularLocation>
</comment>
<evidence type="ECO:0000256" key="1">
    <source>
        <dbReference type="ARBA" id="ARBA00004418"/>
    </source>
</evidence>